<evidence type="ECO:0000313" key="3">
    <source>
        <dbReference type="Proteomes" id="UP000001401"/>
    </source>
</evidence>
<feature type="transmembrane region" description="Helical" evidence="1">
    <location>
        <begin position="34"/>
        <end position="53"/>
    </location>
</feature>
<proteinExistence type="predicted"/>
<dbReference type="HOGENOM" id="CLU_2491279_0_0_9"/>
<evidence type="ECO:0000313" key="2">
    <source>
        <dbReference type="EMBL" id="ADU30240.1"/>
    </source>
</evidence>
<reference evidence="2" key="1">
    <citation type="submission" date="2010-12" db="EMBL/GenBank/DDBJ databases">
        <title>Complete sequence of Bacillus cellulosilyticus DSM 2522.</title>
        <authorList>
            <consortium name="US DOE Joint Genome Institute"/>
            <person name="Lucas S."/>
            <person name="Copeland A."/>
            <person name="Lapidus A."/>
            <person name="Cheng J.-F."/>
            <person name="Bruce D."/>
            <person name="Goodwin L."/>
            <person name="Pitluck S."/>
            <person name="Chertkov O."/>
            <person name="Detter J.C."/>
            <person name="Han C."/>
            <person name="Tapia R."/>
            <person name="Land M."/>
            <person name="Hauser L."/>
            <person name="Jeffries C."/>
            <person name="Kyrpides N."/>
            <person name="Ivanova N."/>
            <person name="Mikhailova N."/>
            <person name="Brumm P."/>
            <person name="Mead D."/>
            <person name="Woyke T."/>
        </authorList>
    </citation>
    <scope>NUCLEOTIDE SEQUENCE [LARGE SCALE GENOMIC DNA]</scope>
    <source>
        <strain evidence="2">DSM 2522</strain>
    </source>
</reference>
<dbReference type="RefSeq" id="WP_013488576.1">
    <property type="nucleotide sequence ID" value="NC_014829.1"/>
</dbReference>
<keyword evidence="1" id="KW-0812">Transmembrane</keyword>
<keyword evidence="1" id="KW-0472">Membrane</keyword>
<name>E6U0C4_EVAC2</name>
<accession>E6U0C4</accession>
<evidence type="ECO:0000256" key="1">
    <source>
        <dbReference type="SAM" id="Phobius"/>
    </source>
</evidence>
<keyword evidence="1" id="KW-1133">Transmembrane helix</keyword>
<keyword evidence="3" id="KW-1185">Reference proteome</keyword>
<dbReference type="AlphaFoldDB" id="E6U0C4"/>
<dbReference type="KEGG" id="bco:Bcell_1978"/>
<organism evidence="2 3">
    <name type="scientific">Evansella cellulosilytica (strain ATCC 21833 / DSM 2522 / FERM P-1141 / JCM 9156 / N-4)</name>
    <name type="common">Bacillus cellulosilyticus</name>
    <dbReference type="NCBI Taxonomy" id="649639"/>
    <lineage>
        <taxon>Bacteria</taxon>
        <taxon>Bacillati</taxon>
        <taxon>Bacillota</taxon>
        <taxon>Bacilli</taxon>
        <taxon>Bacillales</taxon>
        <taxon>Bacillaceae</taxon>
        <taxon>Evansella</taxon>
    </lineage>
</organism>
<feature type="transmembrane region" description="Helical" evidence="1">
    <location>
        <begin position="60"/>
        <end position="82"/>
    </location>
</feature>
<dbReference type="EMBL" id="CP002394">
    <property type="protein sequence ID" value="ADU30240.1"/>
    <property type="molecule type" value="Genomic_DNA"/>
</dbReference>
<sequence>MSFYYFLCAFFILIQIHSAMFIHMFWQRYNWLKYTFSLLILSVGIIVLIFQMITGWHSSFIISSGVIMIITTLITIPVITLLCNHS</sequence>
<protein>
    <submittedName>
        <fullName evidence="2">Uncharacterized protein</fullName>
    </submittedName>
</protein>
<dbReference type="Proteomes" id="UP000001401">
    <property type="component" value="Chromosome"/>
</dbReference>
<gene>
    <name evidence="2" type="ordered locus">Bcell_1978</name>
</gene>